<keyword evidence="3" id="KW-0121">Carboxypeptidase</keyword>
<dbReference type="GO" id="GO:0000270">
    <property type="term" value="P:peptidoglycan metabolic process"/>
    <property type="evidence" value="ECO:0007669"/>
    <property type="project" value="TreeGrafter"/>
</dbReference>
<proteinExistence type="inferred from homology"/>
<evidence type="ECO:0000313" key="3">
    <source>
        <dbReference type="EMBL" id="BAM03466.1"/>
    </source>
</evidence>
<dbReference type="InterPro" id="IPR012338">
    <property type="entry name" value="Beta-lactam/transpept-like"/>
</dbReference>
<dbReference type="RefSeq" id="WP_014436685.1">
    <property type="nucleotide sequence ID" value="NC_017080.1"/>
</dbReference>
<evidence type="ECO:0000313" key="4">
    <source>
        <dbReference type="Proteomes" id="UP000007881"/>
    </source>
</evidence>
<dbReference type="KEGG" id="phm:PSMK_13070"/>
<reference evidence="3 4" key="1">
    <citation type="submission" date="2012-02" db="EMBL/GenBank/DDBJ databases">
        <title>Complete genome sequence of Phycisphaera mikurensis NBRC 102666.</title>
        <authorList>
            <person name="Ankai A."/>
            <person name="Hosoyama A."/>
            <person name="Terui Y."/>
            <person name="Sekine M."/>
            <person name="Fukai R."/>
            <person name="Kato Y."/>
            <person name="Nakamura S."/>
            <person name="Yamada-Narita S."/>
            <person name="Kawakoshi A."/>
            <person name="Fukunaga Y."/>
            <person name="Yamazaki S."/>
            <person name="Fujita N."/>
        </authorList>
    </citation>
    <scope>NUCLEOTIDE SEQUENCE [LARGE SCALE GENOMIC DNA]</scope>
    <source>
        <strain evidence="4">NBRC 102666 / KCTC 22515 / FYK2301M01</strain>
    </source>
</reference>
<dbReference type="EC" id="3.4.16.4" evidence="3"/>
<dbReference type="NCBIfam" id="TIGR00666">
    <property type="entry name" value="PBP4"/>
    <property type="match status" value="1"/>
</dbReference>
<sequence>MIRLAAALAALVAGNASGELQREVRELIASAALGDAVAGVVVAELTPGGSEVRVDLNGDLALGPASNMKLVTTAAALDLLGEGFAFETTLSLLPAGDRAPSLLVRGSGDPGFGDPPLLEAAGETPAGVVARWVEAVRATGRTRFATLRMDDAIFDAQRVHPDWPADQQAYWYCAEVAGINFNDNCIDVRREPGPEPGAPAVLHFFPSFPGLAAQATNETVTGESDTFDFSRPADRNAFSFTGVVDGPGLDYAAVHDPALFFGRHLAHELAEAGVGVGEVVRGGAPAGVVPESLGVVRTTLAGVLDRTNRNSQNLFAEALLKRMGREAAGEPGSFANGSAAVRSYLARVLPEADLSGVVVADGSGLARTNRLTARLLVGLLDRVTRLPPAEARTYRESLAELGRSGTLRHRGEGVRTARVFAKTGTISGVSALSGYLVTPATEEAAERVHAFSMLFNGFAPPVSTRDVRRVQDEVLALLDRRLAPAATPAESP</sequence>
<dbReference type="Proteomes" id="UP000007881">
    <property type="component" value="Chromosome"/>
</dbReference>
<protein>
    <submittedName>
        <fullName evidence="3">D-alanyl-D-alanine carboxypeptidase</fullName>
        <ecNumber evidence="3">3.4.16.4</ecNumber>
    </submittedName>
</protein>
<dbReference type="HOGENOM" id="CLU_017692_1_2_0"/>
<dbReference type="SUPFAM" id="SSF56601">
    <property type="entry name" value="beta-lactamase/transpeptidase-like"/>
    <property type="match status" value="1"/>
</dbReference>
<keyword evidence="4" id="KW-1185">Reference proteome</keyword>
<dbReference type="PANTHER" id="PTHR30023:SF0">
    <property type="entry name" value="PENICILLIN-SENSITIVE CARBOXYPEPTIDASE A"/>
    <property type="match status" value="1"/>
</dbReference>
<evidence type="ECO:0000256" key="2">
    <source>
        <dbReference type="ARBA" id="ARBA00022801"/>
    </source>
</evidence>
<keyword evidence="3" id="KW-0645">Protease</keyword>
<organism evidence="3 4">
    <name type="scientific">Phycisphaera mikurensis (strain NBRC 102666 / KCTC 22515 / FYK2301M01)</name>
    <dbReference type="NCBI Taxonomy" id="1142394"/>
    <lineage>
        <taxon>Bacteria</taxon>
        <taxon>Pseudomonadati</taxon>
        <taxon>Planctomycetota</taxon>
        <taxon>Phycisphaerae</taxon>
        <taxon>Phycisphaerales</taxon>
        <taxon>Phycisphaeraceae</taxon>
        <taxon>Phycisphaera</taxon>
    </lineage>
</organism>
<accession>I0IDX8</accession>
<dbReference type="GO" id="GO:0009002">
    <property type="term" value="F:serine-type D-Ala-D-Ala carboxypeptidase activity"/>
    <property type="evidence" value="ECO:0007669"/>
    <property type="project" value="UniProtKB-EC"/>
</dbReference>
<gene>
    <name evidence="3" type="primary">dac</name>
    <name evidence="3" type="ordered locus">PSMK_13070</name>
</gene>
<dbReference type="STRING" id="1142394.PSMK_13070"/>
<dbReference type="eggNOG" id="COG2027">
    <property type="taxonomic scope" value="Bacteria"/>
</dbReference>
<evidence type="ECO:0000256" key="1">
    <source>
        <dbReference type="ARBA" id="ARBA00006096"/>
    </source>
</evidence>
<dbReference type="AlphaFoldDB" id="I0IDX8"/>
<dbReference type="PRINTS" id="PR00922">
    <property type="entry name" value="DADACBPTASE3"/>
</dbReference>
<dbReference type="InterPro" id="IPR000667">
    <property type="entry name" value="Peptidase_S13"/>
</dbReference>
<dbReference type="Pfam" id="PF02113">
    <property type="entry name" value="Peptidase_S13"/>
    <property type="match status" value="1"/>
</dbReference>
<name>I0IDX8_PHYMF</name>
<dbReference type="MEROPS" id="S13.004"/>
<dbReference type="GO" id="GO:0006508">
    <property type="term" value="P:proteolysis"/>
    <property type="evidence" value="ECO:0007669"/>
    <property type="project" value="InterPro"/>
</dbReference>
<dbReference type="OrthoDB" id="9802627at2"/>
<keyword evidence="2 3" id="KW-0378">Hydrolase</keyword>
<comment type="similarity">
    <text evidence="1">Belongs to the peptidase S13 family.</text>
</comment>
<dbReference type="EMBL" id="AP012338">
    <property type="protein sequence ID" value="BAM03466.1"/>
    <property type="molecule type" value="Genomic_DNA"/>
</dbReference>
<dbReference type="Gene3D" id="3.40.710.10">
    <property type="entry name" value="DD-peptidase/beta-lactamase superfamily"/>
    <property type="match status" value="2"/>
</dbReference>
<dbReference type="PANTHER" id="PTHR30023">
    <property type="entry name" value="D-ALANYL-D-ALANINE CARBOXYPEPTIDASE"/>
    <property type="match status" value="1"/>
</dbReference>